<dbReference type="GO" id="GO:0016787">
    <property type="term" value="F:hydrolase activity"/>
    <property type="evidence" value="ECO:0007669"/>
    <property type="project" value="UniProtKB-KW"/>
</dbReference>
<dbReference type="STRING" id="2594813.A0A395MYJ9"/>
<proteinExistence type="predicted"/>
<protein>
    <submittedName>
        <fullName evidence="1">Glycoside hydrolase family 18 protein</fullName>
    </submittedName>
</protein>
<gene>
    <name evidence="1" type="ORF">FIE12Z_2765</name>
</gene>
<evidence type="ECO:0000313" key="1">
    <source>
        <dbReference type="EMBL" id="RFN52994.1"/>
    </source>
</evidence>
<reference evidence="1 2" key="1">
    <citation type="journal article" date="2018" name="PLoS Pathog.">
        <title>Evolution of structural diversity of trichothecenes, a family of toxins produced by plant pathogenic and entomopathogenic fungi.</title>
        <authorList>
            <person name="Proctor R.H."/>
            <person name="McCormick S.P."/>
            <person name="Kim H.S."/>
            <person name="Cardoza R.E."/>
            <person name="Stanley A.M."/>
            <person name="Lindo L."/>
            <person name="Kelly A."/>
            <person name="Brown D.W."/>
            <person name="Lee T."/>
            <person name="Vaughan M.M."/>
            <person name="Alexander N.J."/>
            <person name="Busman M."/>
            <person name="Gutierrez S."/>
        </authorList>
    </citation>
    <scope>NUCLEOTIDE SEQUENCE [LARGE SCALE GENOMIC DNA]</scope>
    <source>
        <strain evidence="1 2">NRRL 13405</strain>
    </source>
</reference>
<keyword evidence="2" id="KW-1185">Reference proteome</keyword>
<dbReference type="AlphaFoldDB" id="A0A395MYJ9"/>
<sequence>MPAGYTKPSHQWVDEVLLVLGPTSRIVKESTWVEDNTWLQLTHGLGGDKQLWRLALADEPMNIRKKAQRNMAGVFYYMRDPDTWAKFTETSQWMENALDDFDMIYTYGGKKAVNVGELGIPYRDPRLDLPKAGLRDPYCYWIDRALNDMEIQASAWFKAVTNNYKRDFGDDRDGKAWLKQTLKHGGAISESILKFPRAAVSHNGPSYTNPDIWKQSNYQDLWLSQDRKTHDPGNAEKILHGLVPAGPF</sequence>
<comment type="caution">
    <text evidence="1">The sequence shown here is derived from an EMBL/GenBank/DDBJ whole genome shotgun (WGS) entry which is preliminary data.</text>
</comment>
<dbReference type="Proteomes" id="UP000265631">
    <property type="component" value="Unassembled WGS sequence"/>
</dbReference>
<dbReference type="EMBL" id="PXXK01000054">
    <property type="protein sequence ID" value="RFN52994.1"/>
    <property type="molecule type" value="Genomic_DNA"/>
</dbReference>
<keyword evidence="1" id="KW-0378">Hydrolase</keyword>
<organism evidence="1 2">
    <name type="scientific">Fusarium flagelliforme</name>
    <dbReference type="NCBI Taxonomy" id="2675880"/>
    <lineage>
        <taxon>Eukaryota</taxon>
        <taxon>Fungi</taxon>
        <taxon>Dikarya</taxon>
        <taxon>Ascomycota</taxon>
        <taxon>Pezizomycotina</taxon>
        <taxon>Sordariomycetes</taxon>
        <taxon>Hypocreomycetidae</taxon>
        <taxon>Hypocreales</taxon>
        <taxon>Nectriaceae</taxon>
        <taxon>Fusarium</taxon>
        <taxon>Fusarium incarnatum-equiseti species complex</taxon>
    </lineage>
</organism>
<evidence type="ECO:0000313" key="2">
    <source>
        <dbReference type="Proteomes" id="UP000265631"/>
    </source>
</evidence>
<name>A0A395MYJ9_9HYPO</name>
<accession>A0A395MYJ9</accession>